<evidence type="ECO:0000313" key="2">
    <source>
        <dbReference type="Proteomes" id="UP000029518"/>
    </source>
</evidence>
<gene>
    <name evidence="1" type="ORF">PBOR_29105</name>
</gene>
<proteinExistence type="predicted"/>
<dbReference type="EMBL" id="CP009285">
    <property type="protein sequence ID" value="AIQ60546.1"/>
    <property type="molecule type" value="Genomic_DNA"/>
</dbReference>
<protein>
    <submittedName>
        <fullName evidence="1">Uncharacterized protein</fullName>
    </submittedName>
</protein>
<evidence type="ECO:0000313" key="1">
    <source>
        <dbReference type="EMBL" id="AIQ60546.1"/>
    </source>
</evidence>
<keyword evidence="2" id="KW-1185">Reference proteome</keyword>
<name>A0A089LGA7_PAEBO</name>
<dbReference type="Proteomes" id="UP000029518">
    <property type="component" value="Chromosome"/>
</dbReference>
<dbReference type="AlphaFoldDB" id="A0A089LGA7"/>
<organism evidence="1 2">
    <name type="scientific">Paenibacillus borealis</name>
    <dbReference type="NCBI Taxonomy" id="160799"/>
    <lineage>
        <taxon>Bacteria</taxon>
        <taxon>Bacillati</taxon>
        <taxon>Bacillota</taxon>
        <taxon>Bacilli</taxon>
        <taxon>Bacillales</taxon>
        <taxon>Paenibacillaceae</taxon>
        <taxon>Paenibacillus</taxon>
    </lineage>
</organism>
<sequence length="112" mass="12799">MRGTKVRVAGLKVSEGKRRDDAVWGVTGMIEEAMRGKVEAVRREEWGERSGERGERREEWTECNEVCSVASMGGNRRFGRPMRTQMTLFGEKDCFFARCGLRGSYIVVWSSK</sequence>
<dbReference type="KEGG" id="pbd:PBOR_29105"/>
<accession>A0A089LGA7</accession>
<reference evidence="1" key="1">
    <citation type="submission" date="2014-08" db="EMBL/GenBank/DDBJ databases">
        <title>Comparative genomics of the Paenibacillus odorifer group.</title>
        <authorList>
            <person name="den Bakker H.C."/>
            <person name="Tsai Y.-C.Y.-C."/>
            <person name="Martin N."/>
            <person name="Korlach J."/>
            <person name="Wiedmann M."/>
        </authorList>
    </citation>
    <scope>NUCLEOTIDE SEQUENCE [LARGE SCALE GENOMIC DNA]</scope>
    <source>
        <strain evidence="1">DSM 13188</strain>
    </source>
</reference>
<dbReference type="HOGENOM" id="CLU_2143357_0_0_9"/>